<proteinExistence type="predicted"/>
<comment type="caution">
    <text evidence="2">The sequence shown here is derived from an EMBL/GenBank/DDBJ whole genome shotgun (WGS) entry which is preliminary data.</text>
</comment>
<dbReference type="PROSITE" id="PS51257">
    <property type="entry name" value="PROKAR_LIPOPROTEIN"/>
    <property type="match status" value="1"/>
</dbReference>
<gene>
    <name evidence="2" type="ORF">CPA56_02425</name>
</gene>
<feature type="region of interest" description="Disordered" evidence="1">
    <location>
        <begin position="40"/>
        <end position="88"/>
    </location>
</feature>
<accession>A0ABR5ZRE5</accession>
<keyword evidence="3" id="KW-1185">Reference proteome</keyword>
<evidence type="ECO:0000313" key="3">
    <source>
        <dbReference type="Proteomes" id="UP000765338"/>
    </source>
</evidence>
<evidence type="ECO:0000313" key="2">
    <source>
        <dbReference type="EMBL" id="MBA5726850.1"/>
    </source>
</evidence>
<evidence type="ECO:0000256" key="1">
    <source>
        <dbReference type="SAM" id="MobiDB-lite"/>
    </source>
</evidence>
<dbReference type="EMBL" id="PDLY01000001">
    <property type="protein sequence ID" value="MBA5726850.1"/>
    <property type="molecule type" value="Genomic_DNA"/>
</dbReference>
<feature type="region of interest" description="Disordered" evidence="1">
    <location>
        <begin position="448"/>
        <end position="486"/>
    </location>
</feature>
<dbReference type="Proteomes" id="UP000765338">
    <property type="component" value="Unassembled WGS sequence"/>
</dbReference>
<reference evidence="2 3" key="1">
    <citation type="submission" date="2017-10" db="EMBL/GenBank/DDBJ databases">
        <authorList>
            <person name="Jakob F."/>
        </authorList>
    </citation>
    <scope>NUCLEOTIDE SEQUENCE [LARGE SCALE GENOMIC DNA]</scope>
    <source>
        <strain evidence="2 3">TMW 2.1889</strain>
    </source>
</reference>
<feature type="compositionally biased region" description="Polar residues" evidence="1">
    <location>
        <begin position="40"/>
        <end position="50"/>
    </location>
</feature>
<sequence length="514" mass="54270">MKIREGSLKKAGVVMSFFAVGCTGFAVSCTGLDRHLSGTVNPYGNPNTPDTRSETAQRIRGAKVSATPVLPEDGDVWPGQPEPVPSLRDVSRSDAHFIEKWQKARPQLDADLRQQLGDGQGMSVGEDVSQRYGSGREVMPIGRPIASHVKDNAPPYMESVNRGIVVIPNGDGTDTLIAPDGSIKIVSHSKAALFEHAKTFGHGHGNDATGQPTYAQPDNGYVAEAPRHLHEDQQALSVPPALRAGAGSVPVQVPAPHVTAKPPVVSQHPRPKAEVVPVPAPHVAVKPPVVSEPPHPQPKAEIVPVPAPHVAAKPPVVSQPPHPQPKAEVVPVPAPHVAAKPPVVSQPPHPQPKAEIVPVPAPHVAAKPPVVSEPPHPQPKAEVVPVPAPHVAVKPPVVSEPPHPQPKAEVVAGQDHPVRHKAPAAETSARHADAMVDAAHPVAELSQPEKKAHKAQPHKVAAAPEKHVAAPAKKERHSGKKHGGDYVDALGFEAPVRHAKSHHGDGVYQFDWDK</sequence>
<organism evidence="2 3">
    <name type="scientific">Bombella mellum</name>
    <dbReference type="NCBI Taxonomy" id="2039288"/>
    <lineage>
        <taxon>Bacteria</taxon>
        <taxon>Pseudomonadati</taxon>
        <taxon>Pseudomonadota</taxon>
        <taxon>Alphaproteobacteria</taxon>
        <taxon>Acetobacterales</taxon>
        <taxon>Acetobacteraceae</taxon>
        <taxon>Bombella</taxon>
    </lineage>
</organism>
<protein>
    <submittedName>
        <fullName evidence="2">Uncharacterized protein</fullName>
    </submittedName>
</protein>
<name>A0ABR5ZRE5_9PROT</name>
<dbReference type="RefSeq" id="WP_182040424.1">
    <property type="nucleotide sequence ID" value="NZ_PDLY01000001.1"/>
</dbReference>